<keyword evidence="1" id="KW-0238">DNA-binding</keyword>
<evidence type="ECO:0000259" key="3">
    <source>
        <dbReference type="PROSITE" id="PS50943"/>
    </source>
</evidence>
<keyword evidence="2" id="KW-0812">Transmembrane</keyword>
<dbReference type="PANTHER" id="PTHR46558:SF15">
    <property type="entry name" value="HELIX-TURN-HELIX DOMAIN PROTEIN"/>
    <property type="match status" value="1"/>
</dbReference>
<dbReference type="Pfam" id="PF01381">
    <property type="entry name" value="HTH_3"/>
    <property type="match status" value="1"/>
</dbReference>
<dbReference type="EMBL" id="JQAT01000005">
    <property type="protein sequence ID" value="KRN27928.1"/>
    <property type="molecule type" value="Genomic_DNA"/>
</dbReference>
<feature type="transmembrane region" description="Helical" evidence="2">
    <location>
        <begin position="88"/>
        <end position="112"/>
    </location>
</feature>
<dbReference type="AlphaFoldDB" id="A0A0R2FPZ1"/>
<dbReference type="STRING" id="81857.IV38_GL001767"/>
<feature type="transmembrane region" description="Helical" evidence="2">
    <location>
        <begin position="124"/>
        <end position="145"/>
    </location>
</feature>
<keyword evidence="2" id="KW-1133">Transmembrane helix</keyword>
<dbReference type="InterPro" id="IPR025016">
    <property type="entry name" value="DUF3955"/>
</dbReference>
<evidence type="ECO:0000313" key="5">
    <source>
        <dbReference type="EMBL" id="KRN30601.1"/>
    </source>
</evidence>
<keyword evidence="2" id="KW-0472">Membrane</keyword>
<dbReference type="Gene3D" id="1.10.260.40">
    <property type="entry name" value="lambda repressor-like DNA-binding domains"/>
    <property type="match status" value="1"/>
</dbReference>
<sequence>MEDSKMEFSEQIKRLRREHHLTQEQLAAQLHVSRQTISSWERQRNLPDLEMVVLIAQQFGLSLDRLILGDEQMTHKLVRDGDATKRTWLNLAAALMALLGAVCFLVKAVIGVRVDSQGFLHEPFFLLPLGYLLLGISLVLALGILGRKLRQQRSK</sequence>
<dbReference type="Proteomes" id="UP000051645">
    <property type="component" value="Unassembled WGS sequence"/>
</dbReference>
<evidence type="ECO:0000313" key="4">
    <source>
        <dbReference type="EMBL" id="KRN27928.1"/>
    </source>
</evidence>
<dbReference type="PROSITE" id="PS50943">
    <property type="entry name" value="HTH_CROC1"/>
    <property type="match status" value="1"/>
</dbReference>
<dbReference type="PANTHER" id="PTHR46558">
    <property type="entry name" value="TRACRIPTIONAL REGULATORY PROTEIN-RELATED-RELATED"/>
    <property type="match status" value="1"/>
</dbReference>
<dbReference type="Proteomes" id="UP000051751">
    <property type="component" value="Unassembled WGS sequence"/>
</dbReference>
<evidence type="ECO:0000313" key="7">
    <source>
        <dbReference type="Proteomes" id="UP000051751"/>
    </source>
</evidence>
<evidence type="ECO:0000256" key="2">
    <source>
        <dbReference type="SAM" id="Phobius"/>
    </source>
</evidence>
<name>A0A0R2FPZ1_9LACO</name>
<dbReference type="InterPro" id="IPR010982">
    <property type="entry name" value="Lambda_DNA-bd_dom_sf"/>
</dbReference>
<dbReference type="SUPFAM" id="SSF47413">
    <property type="entry name" value="lambda repressor-like DNA-binding domains"/>
    <property type="match status" value="1"/>
</dbReference>
<dbReference type="InterPro" id="IPR001387">
    <property type="entry name" value="Cro/C1-type_HTH"/>
</dbReference>
<feature type="domain" description="HTH cro/C1-type" evidence="3">
    <location>
        <begin position="12"/>
        <end position="66"/>
    </location>
</feature>
<accession>A0A0R2FPZ1</accession>
<comment type="caution">
    <text evidence="5">The sequence shown here is derived from an EMBL/GenBank/DDBJ whole genome shotgun (WGS) entry which is preliminary data.</text>
</comment>
<evidence type="ECO:0000313" key="6">
    <source>
        <dbReference type="Proteomes" id="UP000051645"/>
    </source>
</evidence>
<reference evidence="6 7" key="1">
    <citation type="journal article" date="2015" name="Genome Announc.">
        <title>Expanding the biotechnology potential of lactobacilli through comparative genomics of 213 strains and associated genera.</title>
        <authorList>
            <person name="Sun Z."/>
            <person name="Harris H.M."/>
            <person name="McCann A."/>
            <person name="Guo C."/>
            <person name="Argimon S."/>
            <person name="Zhang W."/>
            <person name="Yang X."/>
            <person name="Jeffery I.B."/>
            <person name="Cooney J.C."/>
            <person name="Kagawa T.F."/>
            <person name="Liu W."/>
            <person name="Song Y."/>
            <person name="Salvetti E."/>
            <person name="Wrobel A."/>
            <person name="Rasinkangas P."/>
            <person name="Parkhill J."/>
            <person name="Rea M.C."/>
            <person name="O'Sullivan O."/>
            <person name="Ritari J."/>
            <person name="Douillard F.P."/>
            <person name="Paul Ross R."/>
            <person name="Yang R."/>
            <person name="Briner A.E."/>
            <person name="Felis G.E."/>
            <person name="de Vos W.M."/>
            <person name="Barrangou R."/>
            <person name="Klaenhammer T.R."/>
            <person name="Caufield P.W."/>
            <person name="Cui Y."/>
            <person name="Zhang H."/>
            <person name="O'Toole P.W."/>
        </authorList>
    </citation>
    <scope>NUCLEOTIDE SEQUENCE [LARGE SCALE GENOMIC DNA]</scope>
    <source>
        <strain evidence="4 7">ATCC BAA-66</strain>
        <strain evidence="5 6">DSM 13344</strain>
    </source>
</reference>
<protein>
    <recommendedName>
        <fullName evidence="3">HTH cro/C1-type domain-containing protein</fullName>
    </recommendedName>
</protein>
<organism evidence="5 6">
    <name type="scientific">Lactobacillus selangorensis</name>
    <dbReference type="NCBI Taxonomy" id="81857"/>
    <lineage>
        <taxon>Bacteria</taxon>
        <taxon>Bacillati</taxon>
        <taxon>Bacillota</taxon>
        <taxon>Bacilli</taxon>
        <taxon>Lactobacillales</taxon>
        <taxon>Lactobacillaceae</taxon>
        <taxon>Lactobacillus</taxon>
    </lineage>
</organism>
<gene>
    <name evidence="4" type="ORF">IV38_GL001767</name>
    <name evidence="5" type="ORF">IV40_GL001788</name>
</gene>
<dbReference type="PATRIC" id="fig|81857.3.peg.1784"/>
<dbReference type="EMBL" id="JQAZ01000006">
    <property type="protein sequence ID" value="KRN30601.1"/>
    <property type="molecule type" value="Genomic_DNA"/>
</dbReference>
<dbReference type="SMART" id="SM00530">
    <property type="entry name" value="HTH_XRE"/>
    <property type="match status" value="1"/>
</dbReference>
<proteinExistence type="predicted"/>
<keyword evidence="6" id="KW-1185">Reference proteome</keyword>
<evidence type="ECO:0000256" key="1">
    <source>
        <dbReference type="ARBA" id="ARBA00023125"/>
    </source>
</evidence>
<dbReference type="GO" id="GO:0003677">
    <property type="term" value="F:DNA binding"/>
    <property type="evidence" value="ECO:0007669"/>
    <property type="project" value="UniProtKB-KW"/>
</dbReference>
<dbReference type="CDD" id="cd00093">
    <property type="entry name" value="HTH_XRE"/>
    <property type="match status" value="1"/>
</dbReference>
<dbReference type="Pfam" id="PF13127">
    <property type="entry name" value="DUF3955"/>
    <property type="match status" value="1"/>
</dbReference>